<proteinExistence type="predicted"/>
<evidence type="ECO:0000256" key="1">
    <source>
        <dbReference type="SAM" id="MobiDB-lite"/>
    </source>
</evidence>
<dbReference type="AlphaFoldDB" id="A0A3S5BMP5"/>
<feature type="compositionally biased region" description="Polar residues" evidence="1">
    <location>
        <begin position="1"/>
        <end position="10"/>
    </location>
</feature>
<comment type="caution">
    <text evidence="2">The sequence shown here is derived from an EMBL/GenBank/DDBJ whole genome shotgun (WGS) entry which is preliminary data.</text>
</comment>
<accession>A0A3S5BMP5</accession>
<evidence type="ECO:0000313" key="3">
    <source>
        <dbReference type="Proteomes" id="UP000784294"/>
    </source>
</evidence>
<sequence length="80" mass="8515">MRLRQTSGSIANDPKSKSQSLGDVQKVTKFGTLFIDQDRAKTGTFNGNGASPQLPVNVIMWTSGVGPLMRGTLSRTGSNC</sequence>
<protein>
    <submittedName>
        <fullName evidence="2">Uncharacterized protein</fullName>
    </submittedName>
</protein>
<keyword evidence="3" id="KW-1185">Reference proteome</keyword>
<dbReference type="EMBL" id="CAAALY010006755">
    <property type="protein sequence ID" value="VEL09604.1"/>
    <property type="molecule type" value="Genomic_DNA"/>
</dbReference>
<dbReference type="Proteomes" id="UP000784294">
    <property type="component" value="Unassembled WGS sequence"/>
</dbReference>
<reference evidence="2" key="1">
    <citation type="submission" date="2018-11" db="EMBL/GenBank/DDBJ databases">
        <authorList>
            <consortium name="Pathogen Informatics"/>
        </authorList>
    </citation>
    <scope>NUCLEOTIDE SEQUENCE</scope>
</reference>
<name>A0A3S5BMP5_9PLAT</name>
<feature type="region of interest" description="Disordered" evidence="1">
    <location>
        <begin position="1"/>
        <end position="23"/>
    </location>
</feature>
<gene>
    <name evidence="2" type="ORF">PXEA_LOCUS3044</name>
</gene>
<organism evidence="2 3">
    <name type="scientific">Protopolystoma xenopodis</name>
    <dbReference type="NCBI Taxonomy" id="117903"/>
    <lineage>
        <taxon>Eukaryota</taxon>
        <taxon>Metazoa</taxon>
        <taxon>Spiralia</taxon>
        <taxon>Lophotrochozoa</taxon>
        <taxon>Platyhelminthes</taxon>
        <taxon>Monogenea</taxon>
        <taxon>Polyopisthocotylea</taxon>
        <taxon>Polystomatidea</taxon>
        <taxon>Polystomatidae</taxon>
        <taxon>Protopolystoma</taxon>
    </lineage>
</organism>
<evidence type="ECO:0000313" key="2">
    <source>
        <dbReference type="EMBL" id="VEL09604.1"/>
    </source>
</evidence>